<dbReference type="OrthoDB" id="3696550at2"/>
<reference evidence="1 2" key="1">
    <citation type="submission" date="2017-01" db="EMBL/GenBank/DDBJ databases">
        <authorList>
            <consortium name="Urmite Genomes"/>
        </authorList>
    </citation>
    <scope>NUCLEOTIDE SEQUENCE [LARGE SCALE GENOMIC DNA]</scope>
    <source>
        <strain evidence="1 2">AB57</strain>
    </source>
</reference>
<dbReference type="Proteomes" id="UP000240988">
    <property type="component" value="Unassembled WGS sequence"/>
</dbReference>
<dbReference type="STRING" id="1841860.GCA_900157375_02595"/>
<evidence type="ECO:0000313" key="1">
    <source>
        <dbReference type="EMBL" id="SPM34771.1"/>
    </source>
</evidence>
<dbReference type="RefSeq" id="WP_077087915.1">
    <property type="nucleotide sequence ID" value="NZ_LT721901.1"/>
</dbReference>
<organism evidence="1 2">
    <name type="scientific">Mycobacterium rhizamassiliense</name>
    <dbReference type="NCBI Taxonomy" id="1841860"/>
    <lineage>
        <taxon>Bacteria</taxon>
        <taxon>Bacillati</taxon>
        <taxon>Actinomycetota</taxon>
        <taxon>Actinomycetes</taxon>
        <taxon>Mycobacteriales</taxon>
        <taxon>Mycobacteriaceae</taxon>
        <taxon>Mycobacterium</taxon>
    </lineage>
</organism>
<gene>
    <name evidence="1" type="ORF">MRAB57_2592</name>
</gene>
<accession>A0A2U3NTC3</accession>
<dbReference type="EMBL" id="FUFA01000004">
    <property type="protein sequence ID" value="SPM34771.1"/>
    <property type="molecule type" value="Genomic_DNA"/>
</dbReference>
<evidence type="ECO:0000313" key="2">
    <source>
        <dbReference type="Proteomes" id="UP000240988"/>
    </source>
</evidence>
<keyword evidence="2" id="KW-1185">Reference proteome</keyword>
<protein>
    <submittedName>
        <fullName evidence="1">Uncharacterized protein</fullName>
    </submittedName>
</protein>
<proteinExistence type="predicted"/>
<sequence length="246" mass="28249">MIQIQPEPARMRVTMGVARVGVRDYFTMEHLWNARHMAQLCGRREAELVDVGFRGIDREVRAFALGAVLESVAFLEALVNSVWQDAEDDDPELPSRNPHLEGLSDESIGRLRQLWRNDRIERSLATLDKYQVALTCVDQPPMNLGEAPGQIVAHVIRFRNDLVHFKPKMQWSDEVSNLERGLRPRLSPNPLLTGNPWFPHHMLSASGANLAYEKSREFAENWWERMGFGWDTFKDFDEMVPQIPSG</sequence>
<dbReference type="AlphaFoldDB" id="A0A2U3NTC3"/>
<name>A0A2U3NTC3_9MYCO</name>